<dbReference type="Pfam" id="PF00308">
    <property type="entry name" value="Bac_DnaA"/>
    <property type="match status" value="1"/>
</dbReference>
<evidence type="ECO:0000256" key="7">
    <source>
        <dbReference type="RuleBase" id="RU000577"/>
    </source>
</evidence>
<gene>
    <name evidence="12" type="primary">dnaA_2</name>
    <name evidence="12" type="ORF">FF011L_14620</name>
</gene>
<evidence type="ECO:0000256" key="9">
    <source>
        <dbReference type="SAM" id="MobiDB-lite"/>
    </source>
</evidence>
<reference evidence="12 13" key="1">
    <citation type="submission" date="2019-02" db="EMBL/GenBank/DDBJ databases">
        <title>Deep-cultivation of Planctomycetes and their phenomic and genomic characterization uncovers novel biology.</title>
        <authorList>
            <person name="Wiegand S."/>
            <person name="Jogler M."/>
            <person name="Boedeker C."/>
            <person name="Pinto D."/>
            <person name="Vollmers J."/>
            <person name="Rivas-Marin E."/>
            <person name="Kohn T."/>
            <person name="Peeters S.H."/>
            <person name="Heuer A."/>
            <person name="Rast P."/>
            <person name="Oberbeckmann S."/>
            <person name="Bunk B."/>
            <person name="Jeske O."/>
            <person name="Meyerdierks A."/>
            <person name="Storesund J.E."/>
            <person name="Kallscheuer N."/>
            <person name="Luecker S."/>
            <person name="Lage O.M."/>
            <person name="Pohl T."/>
            <person name="Merkel B.J."/>
            <person name="Hornburger P."/>
            <person name="Mueller R.-W."/>
            <person name="Bruemmer F."/>
            <person name="Labrenz M."/>
            <person name="Spormann A.M."/>
            <person name="Op den Camp H."/>
            <person name="Overmann J."/>
            <person name="Amann R."/>
            <person name="Jetten M.S.M."/>
            <person name="Mascher T."/>
            <person name="Medema M.H."/>
            <person name="Devos D.P."/>
            <person name="Kaster A.-K."/>
            <person name="Ovreas L."/>
            <person name="Rohde M."/>
            <person name="Galperin M.Y."/>
            <person name="Jogler C."/>
        </authorList>
    </citation>
    <scope>NUCLEOTIDE SEQUENCE [LARGE SCALE GENOMIC DNA]</scope>
    <source>
        <strain evidence="12 13">FF011L</strain>
    </source>
</reference>
<evidence type="ECO:0000256" key="8">
    <source>
        <dbReference type="RuleBase" id="RU004227"/>
    </source>
</evidence>
<comment type="function">
    <text evidence="7">Plays an essential role in the initiation and regulation of chromosomal replication. ATP-DnaA binds to the origin of replication (oriC) to initiate formation of the DNA replication initiation complex once per cell cycle. Binds the DnaA box (a 9 base pair repeat at the origin) and separates the double-stranded (ds)DNA. Forms a right-handed helical filament on oriC DNA; dsDNA binds to the exterior of the filament while single-stranded (ss)DNA is stabiized in the filament's interior. The ATP-DnaA-oriC complex binds and stabilizes one strand of the AT-rich DNA unwinding element (DUE), permitting loading of DNA polymerase. After initiation quickly degrades to an ADP-DnaA complex that is not apt for DNA replication. Binds acidic phospholipids.</text>
</comment>
<evidence type="ECO:0000256" key="1">
    <source>
        <dbReference type="ARBA" id="ARBA00022490"/>
    </source>
</evidence>
<dbReference type="SUPFAM" id="SSF52540">
    <property type="entry name" value="P-loop containing nucleoside triphosphate hydrolases"/>
    <property type="match status" value="1"/>
</dbReference>
<dbReference type="InterPro" id="IPR013317">
    <property type="entry name" value="DnaA_dom"/>
</dbReference>
<evidence type="ECO:0000256" key="5">
    <source>
        <dbReference type="ARBA" id="ARBA00023121"/>
    </source>
</evidence>
<evidence type="ECO:0000259" key="11">
    <source>
        <dbReference type="SMART" id="SM00760"/>
    </source>
</evidence>
<feature type="compositionally biased region" description="Low complexity" evidence="9">
    <location>
        <begin position="150"/>
        <end position="166"/>
    </location>
</feature>
<evidence type="ECO:0000256" key="3">
    <source>
        <dbReference type="ARBA" id="ARBA00022741"/>
    </source>
</evidence>
<dbReference type="AlphaFoldDB" id="A0A517MCT8"/>
<name>A0A517MCT8_9BACT</name>
<keyword evidence="13" id="KW-1185">Reference proteome</keyword>
<dbReference type="GO" id="GO:0006270">
    <property type="term" value="P:DNA replication initiation"/>
    <property type="evidence" value="ECO:0007669"/>
    <property type="project" value="InterPro"/>
</dbReference>
<dbReference type="InterPro" id="IPR020591">
    <property type="entry name" value="Chromosome_initiator_DnaA-like"/>
</dbReference>
<keyword evidence="4 7" id="KW-0067">ATP-binding</keyword>
<evidence type="ECO:0000256" key="6">
    <source>
        <dbReference type="ARBA" id="ARBA00023125"/>
    </source>
</evidence>
<dbReference type="OrthoDB" id="9807019at2"/>
<dbReference type="SUPFAM" id="SSF48295">
    <property type="entry name" value="TrpR-like"/>
    <property type="match status" value="1"/>
</dbReference>
<proteinExistence type="inferred from homology"/>
<protein>
    <recommendedName>
        <fullName evidence="7">Chromosomal replication initiator protein DnaA</fullName>
    </recommendedName>
</protein>
<dbReference type="CDD" id="cd00009">
    <property type="entry name" value="AAA"/>
    <property type="match status" value="1"/>
</dbReference>
<keyword evidence="2 7" id="KW-0235">DNA replication</keyword>
<dbReference type="CDD" id="cd06571">
    <property type="entry name" value="Bac_DnaA_C"/>
    <property type="match status" value="1"/>
</dbReference>
<dbReference type="SMART" id="SM00760">
    <property type="entry name" value="Bac_DnaA_C"/>
    <property type="match status" value="1"/>
</dbReference>
<dbReference type="PRINTS" id="PR00051">
    <property type="entry name" value="DNAA"/>
</dbReference>
<keyword evidence="5" id="KW-0446">Lipid-binding</keyword>
<keyword evidence="3 7" id="KW-0547">Nucleotide-binding</keyword>
<dbReference type="InterPro" id="IPR013159">
    <property type="entry name" value="DnaA_C"/>
</dbReference>
<feature type="domain" description="Chromosomal replication initiator DnaA C-terminal" evidence="11">
    <location>
        <begin position="449"/>
        <end position="518"/>
    </location>
</feature>
<dbReference type="Gene3D" id="1.10.1750.10">
    <property type="match status" value="1"/>
</dbReference>
<dbReference type="InterPro" id="IPR010921">
    <property type="entry name" value="Trp_repressor/repl_initiator"/>
</dbReference>
<evidence type="ECO:0000313" key="13">
    <source>
        <dbReference type="Proteomes" id="UP000320672"/>
    </source>
</evidence>
<dbReference type="Gene3D" id="1.10.8.60">
    <property type="match status" value="1"/>
</dbReference>
<comment type="similarity">
    <text evidence="8">Belongs to the DnaA family.</text>
</comment>
<dbReference type="Gene3D" id="3.40.50.300">
    <property type="entry name" value="P-loop containing nucleotide triphosphate hydrolases"/>
    <property type="match status" value="1"/>
</dbReference>
<accession>A0A517MCT8</accession>
<dbReference type="SMART" id="SM00382">
    <property type="entry name" value="AAA"/>
    <property type="match status" value="1"/>
</dbReference>
<dbReference type="KEGG" id="rml:FF011L_14620"/>
<dbReference type="PROSITE" id="PS01008">
    <property type="entry name" value="DNAA"/>
    <property type="match status" value="1"/>
</dbReference>
<dbReference type="GO" id="GO:0008289">
    <property type="term" value="F:lipid binding"/>
    <property type="evidence" value="ECO:0007669"/>
    <property type="project" value="UniProtKB-KW"/>
</dbReference>
<sequence>MREGCATGMHQLNRAGGKDVADEIKEVLRLQMGDGRYNLWFGHDVGLQVEPGTAESSAVVTVTASSPFAAERLRARHAGDIRSASKSICGNDVEIHILHSEPAAAVSPAADQATENAAPSSGDSASPIETNNGLKLRFEDESSVPDNLPAAARRSGSAGARPVSAGSRRRTRGPRPIGNPLFREKPAEEAGETAGDASGAVPAPPRWAMTLNQFVVGSCNELAHTATRMVVDNPGAASPIYFWGPSGSGKTHLVTAIRDSLRRKHRLRRVIQLTAEDFTNDFTTALRGSGLPAFRRRYRDVDALMIDDVQFFGGNKRATLRELLHTVDALLRTRKQLIFAGDRPPMEIEGIPAELAGRLSGGMMCGIGPMDVATRRAVLEQFAAMVGLELPANLLDTLSESVAGDGRVMSGLVNQIWALQQMRGKMPTWQQVLDSAAGDILRTSAPIIGLADIQKAVCDTFGLPKGTLQSRGQQRSVSQPRMLAMYLARQHTRAAFSEIGDYFGNRSHSTVIAATKRVAGWLDNGENAAAETAERQRMKQAAAAIENLLRTG</sequence>
<evidence type="ECO:0000313" key="12">
    <source>
        <dbReference type="EMBL" id="QDS92713.1"/>
    </source>
</evidence>
<dbReference type="InterPro" id="IPR018312">
    <property type="entry name" value="Chromosome_initiator_DnaA_CS"/>
</dbReference>
<dbReference type="InterPro" id="IPR038454">
    <property type="entry name" value="DnaA_N_sf"/>
</dbReference>
<organism evidence="12 13">
    <name type="scientific">Roseimaritima multifibrata</name>
    <dbReference type="NCBI Taxonomy" id="1930274"/>
    <lineage>
        <taxon>Bacteria</taxon>
        <taxon>Pseudomonadati</taxon>
        <taxon>Planctomycetota</taxon>
        <taxon>Planctomycetia</taxon>
        <taxon>Pirellulales</taxon>
        <taxon>Pirellulaceae</taxon>
        <taxon>Roseimaritima</taxon>
    </lineage>
</organism>
<feature type="domain" description="AAA+ ATPase" evidence="10">
    <location>
        <begin position="236"/>
        <end position="369"/>
    </location>
</feature>
<dbReference type="InterPro" id="IPR027417">
    <property type="entry name" value="P-loop_NTPase"/>
</dbReference>
<dbReference type="GO" id="GO:0005524">
    <property type="term" value="F:ATP binding"/>
    <property type="evidence" value="ECO:0007669"/>
    <property type="project" value="UniProtKB-KW"/>
</dbReference>
<dbReference type="Proteomes" id="UP000320672">
    <property type="component" value="Chromosome"/>
</dbReference>
<dbReference type="Pfam" id="PF08299">
    <property type="entry name" value="Bac_DnaA_C"/>
    <property type="match status" value="1"/>
</dbReference>
<dbReference type="GO" id="GO:0003688">
    <property type="term" value="F:DNA replication origin binding"/>
    <property type="evidence" value="ECO:0007669"/>
    <property type="project" value="InterPro"/>
</dbReference>
<evidence type="ECO:0000256" key="4">
    <source>
        <dbReference type="ARBA" id="ARBA00022840"/>
    </source>
</evidence>
<evidence type="ECO:0000259" key="10">
    <source>
        <dbReference type="SMART" id="SM00382"/>
    </source>
</evidence>
<feature type="compositionally biased region" description="Polar residues" evidence="9">
    <location>
        <begin position="114"/>
        <end position="133"/>
    </location>
</feature>
<dbReference type="PANTHER" id="PTHR30050">
    <property type="entry name" value="CHROMOSOMAL REPLICATION INITIATOR PROTEIN DNAA"/>
    <property type="match status" value="1"/>
</dbReference>
<feature type="region of interest" description="Disordered" evidence="9">
    <location>
        <begin position="104"/>
        <end position="204"/>
    </location>
</feature>
<dbReference type="GO" id="GO:0006275">
    <property type="term" value="P:regulation of DNA replication"/>
    <property type="evidence" value="ECO:0007669"/>
    <property type="project" value="InterPro"/>
</dbReference>
<keyword evidence="1" id="KW-0963">Cytoplasm</keyword>
<feature type="compositionally biased region" description="Low complexity" evidence="9">
    <location>
        <begin position="104"/>
        <end position="113"/>
    </location>
</feature>
<dbReference type="PANTHER" id="PTHR30050:SF2">
    <property type="entry name" value="CHROMOSOMAL REPLICATION INITIATOR PROTEIN DNAA"/>
    <property type="match status" value="1"/>
</dbReference>
<dbReference type="GO" id="GO:0005886">
    <property type="term" value="C:plasma membrane"/>
    <property type="evidence" value="ECO:0007669"/>
    <property type="project" value="TreeGrafter"/>
</dbReference>
<dbReference type="EMBL" id="CP036262">
    <property type="protein sequence ID" value="QDS92713.1"/>
    <property type="molecule type" value="Genomic_DNA"/>
</dbReference>
<evidence type="ECO:0000256" key="2">
    <source>
        <dbReference type="ARBA" id="ARBA00022705"/>
    </source>
</evidence>
<keyword evidence="6 7" id="KW-0238">DNA-binding</keyword>
<dbReference type="Gene3D" id="3.30.300.180">
    <property type="match status" value="1"/>
</dbReference>
<dbReference type="InterPro" id="IPR003593">
    <property type="entry name" value="AAA+_ATPase"/>
</dbReference>